<proteinExistence type="predicted"/>
<comment type="caution">
    <text evidence="1">The sequence shown here is derived from an EMBL/GenBank/DDBJ whole genome shotgun (WGS) entry which is preliminary data.</text>
</comment>
<dbReference type="AlphaFoldDB" id="A0A5B7D5W6"/>
<dbReference type="EMBL" id="VSRR010000523">
    <property type="protein sequence ID" value="MPC16647.1"/>
    <property type="molecule type" value="Genomic_DNA"/>
</dbReference>
<organism evidence="1 2">
    <name type="scientific">Portunus trituberculatus</name>
    <name type="common">Swimming crab</name>
    <name type="synonym">Neptunus trituberculatus</name>
    <dbReference type="NCBI Taxonomy" id="210409"/>
    <lineage>
        <taxon>Eukaryota</taxon>
        <taxon>Metazoa</taxon>
        <taxon>Ecdysozoa</taxon>
        <taxon>Arthropoda</taxon>
        <taxon>Crustacea</taxon>
        <taxon>Multicrustacea</taxon>
        <taxon>Malacostraca</taxon>
        <taxon>Eumalacostraca</taxon>
        <taxon>Eucarida</taxon>
        <taxon>Decapoda</taxon>
        <taxon>Pleocyemata</taxon>
        <taxon>Brachyura</taxon>
        <taxon>Eubrachyura</taxon>
        <taxon>Portunoidea</taxon>
        <taxon>Portunidae</taxon>
        <taxon>Portuninae</taxon>
        <taxon>Portunus</taxon>
    </lineage>
</organism>
<name>A0A5B7D5W6_PORTR</name>
<keyword evidence="2" id="KW-1185">Reference proteome</keyword>
<reference evidence="1 2" key="1">
    <citation type="submission" date="2019-05" db="EMBL/GenBank/DDBJ databases">
        <title>Another draft genome of Portunus trituberculatus and its Hox gene families provides insights of decapod evolution.</title>
        <authorList>
            <person name="Jeong J.-H."/>
            <person name="Song I."/>
            <person name="Kim S."/>
            <person name="Choi T."/>
            <person name="Kim D."/>
            <person name="Ryu S."/>
            <person name="Kim W."/>
        </authorList>
    </citation>
    <scope>NUCLEOTIDE SEQUENCE [LARGE SCALE GENOMIC DNA]</scope>
    <source>
        <tissue evidence="1">Muscle</tissue>
    </source>
</reference>
<protein>
    <submittedName>
        <fullName evidence="1">Uncharacterized protein</fullName>
    </submittedName>
</protein>
<accession>A0A5B7D5W6</accession>
<evidence type="ECO:0000313" key="1">
    <source>
        <dbReference type="EMBL" id="MPC16647.1"/>
    </source>
</evidence>
<sequence length="62" mass="7602">MQVVQIDDLQHLESVQRRWILRVVVCLGPWLRLRRAFGFSRFVFYQREVISSRLQYGLEDYE</sequence>
<evidence type="ECO:0000313" key="2">
    <source>
        <dbReference type="Proteomes" id="UP000324222"/>
    </source>
</evidence>
<dbReference type="Proteomes" id="UP000324222">
    <property type="component" value="Unassembled WGS sequence"/>
</dbReference>
<gene>
    <name evidence="1" type="ORF">E2C01_009477</name>
</gene>